<dbReference type="RefSeq" id="WP_083047627.1">
    <property type="nucleotide sequence ID" value="NZ_MWQY01000002.1"/>
</dbReference>
<dbReference type="Proteomes" id="UP000192343">
    <property type="component" value="Unassembled WGS sequence"/>
</dbReference>
<dbReference type="FunFam" id="3.40.50.720:FF:000203">
    <property type="entry name" value="D-3-phosphoglycerate dehydrogenase (SerA)"/>
    <property type="match status" value="1"/>
</dbReference>
<evidence type="ECO:0000259" key="6">
    <source>
        <dbReference type="Pfam" id="PF02826"/>
    </source>
</evidence>
<comment type="similarity">
    <text evidence="1 4">Belongs to the D-isomer specific 2-hydroxyacid dehydrogenase family.</text>
</comment>
<dbReference type="Pfam" id="PF02826">
    <property type="entry name" value="2-Hacid_dh_C"/>
    <property type="match status" value="1"/>
</dbReference>
<dbReference type="InterPro" id="IPR006139">
    <property type="entry name" value="D-isomer_2_OHA_DH_cat_dom"/>
</dbReference>
<dbReference type="CDD" id="cd05299">
    <property type="entry name" value="CtBP_dh"/>
    <property type="match status" value="1"/>
</dbReference>
<proteinExistence type="inferred from homology"/>
<dbReference type="PROSITE" id="PS00671">
    <property type="entry name" value="D_2_HYDROXYACID_DH_3"/>
    <property type="match status" value="1"/>
</dbReference>
<keyword evidence="2 4" id="KW-0560">Oxidoreductase</keyword>
<feature type="domain" description="D-isomer specific 2-hydroxyacid dehydrogenase NAD-binding" evidence="6">
    <location>
        <begin position="109"/>
        <end position="285"/>
    </location>
</feature>
<evidence type="ECO:0000313" key="7">
    <source>
        <dbReference type="EMBL" id="ORC37706.1"/>
    </source>
</evidence>
<evidence type="ECO:0000259" key="5">
    <source>
        <dbReference type="Pfam" id="PF00389"/>
    </source>
</evidence>
<dbReference type="InterPro" id="IPR036291">
    <property type="entry name" value="NAD(P)-bd_dom_sf"/>
</dbReference>
<dbReference type="PANTHER" id="PTHR42789:SF1">
    <property type="entry name" value="D-ISOMER SPECIFIC 2-HYDROXYACID DEHYDROGENASE FAMILY PROTEIN (AFU_ORTHOLOGUE AFUA_6G10090)"/>
    <property type="match status" value="1"/>
</dbReference>
<dbReference type="InterPro" id="IPR029753">
    <property type="entry name" value="D-isomer_DH_CS"/>
</dbReference>
<dbReference type="GO" id="GO:0003714">
    <property type="term" value="F:transcription corepressor activity"/>
    <property type="evidence" value="ECO:0007669"/>
    <property type="project" value="InterPro"/>
</dbReference>
<dbReference type="PANTHER" id="PTHR42789">
    <property type="entry name" value="D-ISOMER SPECIFIC 2-HYDROXYACID DEHYDROGENASE FAMILY PROTEIN (AFU_ORTHOLOGUE AFUA_6G10090)"/>
    <property type="match status" value="1"/>
</dbReference>
<sequence>MKAVIIDDRYESHALEREEFKKAGAEVVEITNVNPSDDQIVAECKDADAIVVNLAPLGAELLGKFEKCRVIARYGVGYDSIDAAAATEKGILICNVPDYCMEEVSDQALALFMACARQIRFRDASVRKGDWDANGPTPIYRIAGRKFGLVGYGHIPRALHRKLKGFNLGEVLIYDPFVDEDEIKKAGGRKVDFDTLLKESDYVSIHAPLNEKTKHLFNAEAFSKMKPSSILVNTSRGGLVDTAALVDALKSGRIAWAGIDVHEQEPAPADYPLKAMDNVVLSDHKGFYSEEAQADLQQKAARAAAQVLMGEIPASVVNKAAIKK</sequence>
<evidence type="ECO:0000313" key="8">
    <source>
        <dbReference type="Proteomes" id="UP000192343"/>
    </source>
</evidence>
<dbReference type="OrthoDB" id="9805416at2"/>
<protein>
    <recommendedName>
        <fullName evidence="9">Hydroxyacid dehydrogenase</fullName>
    </recommendedName>
</protein>
<evidence type="ECO:0008006" key="9">
    <source>
        <dbReference type="Google" id="ProtNLM"/>
    </source>
</evidence>
<keyword evidence="3" id="KW-0520">NAD</keyword>
<dbReference type="STRING" id="1963862.B4O97_01500"/>
<dbReference type="GO" id="GO:0051287">
    <property type="term" value="F:NAD binding"/>
    <property type="evidence" value="ECO:0007669"/>
    <property type="project" value="InterPro"/>
</dbReference>
<accession>A0A1Y1S1P3</accession>
<dbReference type="SUPFAM" id="SSF52283">
    <property type="entry name" value="Formate/glycerate dehydrogenase catalytic domain-like"/>
    <property type="match status" value="1"/>
</dbReference>
<name>A0A1Y1S1P3_9SPIO</name>
<dbReference type="EMBL" id="MWQY01000002">
    <property type="protein sequence ID" value="ORC37706.1"/>
    <property type="molecule type" value="Genomic_DNA"/>
</dbReference>
<organism evidence="7 8">
    <name type="scientific">Marispirochaeta aestuarii</name>
    <dbReference type="NCBI Taxonomy" id="1963862"/>
    <lineage>
        <taxon>Bacteria</taxon>
        <taxon>Pseudomonadati</taxon>
        <taxon>Spirochaetota</taxon>
        <taxon>Spirochaetia</taxon>
        <taxon>Spirochaetales</taxon>
        <taxon>Spirochaetaceae</taxon>
        <taxon>Marispirochaeta</taxon>
    </lineage>
</organism>
<evidence type="ECO:0000256" key="3">
    <source>
        <dbReference type="ARBA" id="ARBA00023027"/>
    </source>
</evidence>
<dbReference type="GO" id="GO:0016616">
    <property type="term" value="F:oxidoreductase activity, acting on the CH-OH group of donors, NAD or NADP as acceptor"/>
    <property type="evidence" value="ECO:0007669"/>
    <property type="project" value="InterPro"/>
</dbReference>
<dbReference type="SUPFAM" id="SSF51735">
    <property type="entry name" value="NAD(P)-binding Rossmann-fold domains"/>
    <property type="match status" value="1"/>
</dbReference>
<evidence type="ECO:0000256" key="1">
    <source>
        <dbReference type="ARBA" id="ARBA00005854"/>
    </source>
</evidence>
<dbReference type="Gene3D" id="3.40.50.720">
    <property type="entry name" value="NAD(P)-binding Rossmann-like Domain"/>
    <property type="match status" value="2"/>
</dbReference>
<feature type="domain" description="D-isomer specific 2-hydroxyacid dehydrogenase catalytic" evidence="5">
    <location>
        <begin position="13"/>
        <end position="318"/>
    </location>
</feature>
<dbReference type="InterPro" id="IPR006140">
    <property type="entry name" value="D-isomer_DH_NAD-bd"/>
</dbReference>
<dbReference type="InterPro" id="IPR050857">
    <property type="entry name" value="D-2-hydroxyacid_DH"/>
</dbReference>
<keyword evidence="8" id="KW-1185">Reference proteome</keyword>
<comment type="caution">
    <text evidence="7">The sequence shown here is derived from an EMBL/GenBank/DDBJ whole genome shotgun (WGS) entry which is preliminary data.</text>
</comment>
<dbReference type="Pfam" id="PF00389">
    <property type="entry name" value="2-Hacid_dh"/>
    <property type="match status" value="1"/>
</dbReference>
<reference evidence="7 8" key="1">
    <citation type="submission" date="2017-03" db="EMBL/GenBank/DDBJ databases">
        <title>Draft Genome sequence of Marispirochaeta sp. strain JC444.</title>
        <authorList>
            <person name="Shivani Y."/>
            <person name="Subhash Y."/>
            <person name="Sasikala C."/>
            <person name="Ramana C."/>
        </authorList>
    </citation>
    <scope>NUCLEOTIDE SEQUENCE [LARGE SCALE GENOMIC DNA]</scope>
    <source>
        <strain evidence="7 8">JC444</strain>
    </source>
</reference>
<dbReference type="InterPro" id="IPR043322">
    <property type="entry name" value="CtBP"/>
</dbReference>
<evidence type="ECO:0000256" key="4">
    <source>
        <dbReference type="RuleBase" id="RU003719"/>
    </source>
</evidence>
<gene>
    <name evidence="7" type="ORF">B4O97_01500</name>
</gene>
<dbReference type="AlphaFoldDB" id="A0A1Y1S1P3"/>
<evidence type="ECO:0000256" key="2">
    <source>
        <dbReference type="ARBA" id="ARBA00023002"/>
    </source>
</evidence>